<dbReference type="InterPro" id="IPR008991">
    <property type="entry name" value="Translation_prot_SH3-like_sf"/>
</dbReference>
<evidence type="ECO:0000313" key="8">
    <source>
        <dbReference type="EMBL" id="GAB0202318.1"/>
    </source>
</evidence>
<comment type="caution">
    <text evidence="8">The sequence shown here is derived from an EMBL/GenBank/DDBJ whole genome shotgun (WGS) entry which is preliminary data.</text>
</comment>
<feature type="region of interest" description="Disordered" evidence="6">
    <location>
        <begin position="171"/>
        <end position="209"/>
    </location>
</feature>
<feature type="domain" description="G-patch" evidence="7">
    <location>
        <begin position="137"/>
        <end position="183"/>
    </location>
</feature>
<dbReference type="GO" id="GO:0005634">
    <property type="term" value="C:nucleus"/>
    <property type="evidence" value="ECO:0007669"/>
    <property type="project" value="UniProtKB-SubCell"/>
</dbReference>
<feature type="compositionally biased region" description="Pro residues" evidence="6">
    <location>
        <begin position="182"/>
        <end position="193"/>
    </location>
</feature>
<proteinExistence type="inferred from homology"/>
<feature type="region of interest" description="Disordered" evidence="6">
    <location>
        <begin position="248"/>
        <end position="315"/>
    </location>
</feature>
<evidence type="ECO:0000313" key="9">
    <source>
        <dbReference type="Proteomes" id="UP001623348"/>
    </source>
</evidence>
<feature type="compositionally biased region" description="Low complexity" evidence="6">
    <location>
        <begin position="1"/>
        <end position="16"/>
    </location>
</feature>
<name>A0ABC9XXB3_GRUJA</name>
<comment type="function">
    <text evidence="5">RNA-binding protein involved in pre-mRNA splicing.</text>
</comment>
<comment type="subcellular location">
    <subcellularLocation>
        <location evidence="1 5">Nucleus</location>
    </subcellularLocation>
</comment>
<dbReference type="Gene3D" id="2.30.30.30">
    <property type="match status" value="2"/>
</dbReference>
<evidence type="ECO:0000256" key="1">
    <source>
        <dbReference type="ARBA" id="ARBA00004123"/>
    </source>
</evidence>
<dbReference type="PANTHER" id="PTHR15818:SF2">
    <property type="entry name" value="G-PATCH DOMAIN AND KOW MOTIFS-CONTAINING PROTEIN"/>
    <property type="match status" value="1"/>
</dbReference>
<dbReference type="GO" id="GO:0000398">
    <property type="term" value="P:mRNA splicing, via spliceosome"/>
    <property type="evidence" value="ECO:0007669"/>
    <property type="project" value="UniProtKB-UniRule"/>
</dbReference>
<gene>
    <name evidence="8" type="ORF">GRJ2_002697400</name>
</gene>
<evidence type="ECO:0000256" key="5">
    <source>
        <dbReference type="RuleBase" id="RU369096"/>
    </source>
</evidence>
<keyword evidence="4 5" id="KW-0539">Nucleus</keyword>
<dbReference type="InterPro" id="IPR045166">
    <property type="entry name" value="Spp2-like"/>
</dbReference>
<evidence type="ECO:0000259" key="7">
    <source>
        <dbReference type="PROSITE" id="PS50174"/>
    </source>
</evidence>
<evidence type="ECO:0000256" key="4">
    <source>
        <dbReference type="ARBA" id="ARBA00023242"/>
    </source>
</evidence>
<dbReference type="PANTHER" id="PTHR15818">
    <property type="entry name" value="G PATCH AND KOW-CONTAINING"/>
    <property type="match status" value="1"/>
</dbReference>
<evidence type="ECO:0000256" key="6">
    <source>
        <dbReference type="SAM" id="MobiDB-lite"/>
    </source>
</evidence>
<dbReference type="InterPro" id="IPR005824">
    <property type="entry name" value="KOW"/>
</dbReference>
<evidence type="ECO:0000256" key="3">
    <source>
        <dbReference type="ARBA" id="ARBA00022737"/>
    </source>
</evidence>
<dbReference type="Pfam" id="PF25088">
    <property type="entry name" value="GPKOW_C"/>
    <property type="match status" value="1"/>
</dbReference>
<dbReference type="CDD" id="cd13153">
    <property type="entry name" value="KOW_GPKOW_B"/>
    <property type="match status" value="1"/>
</dbReference>
<evidence type="ECO:0000256" key="2">
    <source>
        <dbReference type="ARBA" id="ARBA00010966"/>
    </source>
</evidence>
<dbReference type="SUPFAM" id="SSF50104">
    <property type="entry name" value="Translation proteins SH3-like domain"/>
    <property type="match status" value="1"/>
</dbReference>
<reference evidence="8 9" key="1">
    <citation type="submission" date="2024-06" db="EMBL/GenBank/DDBJ databases">
        <title>The draft genome of Grus japonensis, version 3.</title>
        <authorList>
            <person name="Nabeshima K."/>
            <person name="Suzuki S."/>
            <person name="Onuma M."/>
        </authorList>
    </citation>
    <scope>NUCLEOTIDE SEQUENCE [LARGE SCALE GENOMIC DNA]</scope>
    <source>
        <strain evidence="8 9">451A</strain>
    </source>
</reference>
<protein>
    <recommendedName>
        <fullName evidence="5">G-patch domain and KOW motifs-containing protein</fullName>
    </recommendedName>
</protein>
<dbReference type="InterPro" id="IPR026822">
    <property type="entry name" value="Spp2/MOS2_G-patch"/>
</dbReference>
<dbReference type="Pfam" id="PF12656">
    <property type="entry name" value="G-patch_2"/>
    <property type="match status" value="1"/>
</dbReference>
<dbReference type="InterPro" id="IPR014722">
    <property type="entry name" value="Rib_uL2_dom2"/>
</dbReference>
<keyword evidence="5" id="KW-0507">mRNA processing</keyword>
<dbReference type="PROSITE" id="PS50174">
    <property type="entry name" value="G_PATCH"/>
    <property type="match status" value="1"/>
</dbReference>
<dbReference type="Proteomes" id="UP001623348">
    <property type="component" value="Unassembled WGS sequence"/>
</dbReference>
<dbReference type="AlphaFoldDB" id="A0ABC9XXB3"/>
<comment type="similarity">
    <text evidence="2 5">Belongs to the MOS2 family.</text>
</comment>
<dbReference type="InterPro" id="IPR041994">
    <property type="entry name" value="GPKOW_KOW2"/>
</dbReference>
<sequence length="433" mass="45986">MAASSGAEAGNAATTAPPGPVSFGFSRKAERRRVLVAGPCAEPSGGTGDTDFLTAVEDRELLSSAPSGIPPLPSQTEDPSSAVEAQAVRELLQEARQNREPGEGNPPPAIAIPLRPQDRDVPPRPQPGPQDYEAVPVEAFGLAMLRGMGWSQGEGIGRTFKRVVKPLEHRLRPRGLGLGAEPAPPGPPKPGQPPRGGEEPGGGGLAVGAVVRIETGPHRDMYGKVEGLDPETARVTVRLTLGGQAVTVSQYSLRPGTPPGSAHPSRNPKAKGTEEAPDIGGPPQRGGGGKRKQPPETERVTKQIRGAPPGPPHWLRRDLRVRCVDGGFQAGRYYNCKMVVEDMVSPDTCVCRTDEGRLVEGLREAMLETVIPRGEADRVMVVLGEHAGRVGRILEREPGRSRALVQLERDEAGRVVTLDYDAICHYLGGHDDD</sequence>
<keyword evidence="9" id="KW-1185">Reference proteome</keyword>
<dbReference type="InterPro" id="IPR000467">
    <property type="entry name" value="G_patch_dom"/>
</dbReference>
<keyword evidence="3" id="KW-0677">Repeat</keyword>
<dbReference type="SMART" id="SM00443">
    <property type="entry name" value="G_patch"/>
    <property type="match status" value="1"/>
</dbReference>
<feature type="compositionally biased region" description="Basic and acidic residues" evidence="6">
    <location>
        <begin position="91"/>
        <end position="102"/>
    </location>
</feature>
<organism evidence="8 9">
    <name type="scientific">Grus japonensis</name>
    <name type="common">Japanese crane</name>
    <name type="synonym">Red-crowned crane</name>
    <dbReference type="NCBI Taxonomy" id="30415"/>
    <lineage>
        <taxon>Eukaryota</taxon>
        <taxon>Metazoa</taxon>
        <taxon>Chordata</taxon>
        <taxon>Craniata</taxon>
        <taxon>Vertebrata</taxon>
        <taxon>Euteleostomi</taxon>
        <taxon>Archelosauria</taxon>
        <taxon>Archosauria</taxon>
        <taxon>Dinosauria</taxon>
        <taxon>Saurischia</taxon>
        <taxon>Theropoda</taxon>
        <taxon>Coelurosauria</taxon>
        <taxon>Aves</taxon>
        <taxon>Neognathae</taxon>
        <taxon>Neoaves</taxon>
        <taxon>Gruiformes</taxon>
        <taxon>Gruidae</taxon>
        <taxon>Grus</taxon>
    </lineage>
</organism>
<feature type="region of interest" description="Disordered" evidence="6">
    <location>
        <begin position="1"/>
        <end position="133"/>
    </location>
</feature>
<dbReference type="SMART" id="SM00739">
    <property type="entry name" value="KOW"/>
    <property type="match status" value="2"/>
</dbReference>
<dbReference type="EMBL" id="BAAFJT010000038">
    <property type="protein sequence ID" value="GAB0202318.1"/>
    <property type="molecule type" value="Genomic_DNA"/>
</dbReference>
<keyword evidence="5" id="KW-0508">mRNA splicing</keyword>
<accession>A0ABC9XXB3</accession>